<dbReference type="Proteomes" id="UP000499080">
    <property type="component" value="Unassembled WGS sequence"/>
</dbReference>
<evidence type="ECO:0000256" key="1">
    <source>
        <dbReference type="ARBA" id="ARBA00004141"/>
    </source>
</evidence>
<keyword evidence="3" id="KW-0812">Transmembrane</keyword>
<name>A0A4Y2M4B3_ARAVE</name>
<dbReference type="EMBL" id="BGPR01280268">
    <property type="protein sequence ID" value="GBN21908.1"/>
    <property type="molecule type" value="Genomic_DNA"/>
</dbReference>
<organism evidence="12 13">
    <name type="scientific">Araneus ventricosus</name>
    <name type="common">Orbweaver spider</name>
    <name type="synonym">Epeira ventricosa</name>
    <dbReference type="NCBI Taxonomy" id="182803"/>
    <lineage>
        <taxon>Eukaryota</taxon>
        <taxon>Metazoa</taxon>
        <taxon>Ecdysozoa</taxon>
        <taxon>Arthropoda</taxon>
        <taxon>Chelicerata</taxon>
        <taxon>Arachnida</taxon>
        <taxon>Araneae</taxon>
        <taxon>Araneomorphae</taxon>
        <taxon>Entelegynae</taxon>
        <taxon>Araneoidea</taxon>
        <taxon>Araneidae</taxon>
        <taxon>Araneus</taxon>
    </lineage>
</organism>
<keyword evidence="7" id="KW-0675">Receptor</keyword>
<dbReference type="SUPFAM" id="SSF53850">
    <property type="entry name" value="Periplasmic binding protein-like II"/>
    <property type="match status" value="1"/>
</dbReference>
<evidence type="ECO:0000256" key="4">
    <source>
        <dbReference type="ARBA" id="ARBA00022989"/>
    </source>
</evidence>
<protein>
    <recommendedName>
        <fullName evidence="11">Ionotropic glutamate receptor L-glutamate and glycine-binding domain-containing protein</fullName>
    </recommendedName>
</protein>
<feature type="domain" description="Ionotropic glutamate receptor L-glutamate and glycine-binding" evidence="11">
    <location>
        <begin position="24"/>
        <end position="83"/>
    </location>
</feature>
<keyword evidence="9" id="KW-1071">Ligand-gated ion channel</keyword>
<dbReference type="SMART" id="SM00918">
    <property type="entry name" value="Lig_chan-Glu_bd"/>
    <property type="match status" value="1"/>
</dbReference>
<evidence type="ECO:0000256" key="8">
    <source>
        <dbReference type="ARBA" id="ARBA00023180"/>
    </source>
</evidence>
<evidence type="ECO:0000256" key="6">
    <source>
        <dbReference type="ARBA" id="ARBA00023136"/>
    </source>
</evidence>
<keyword evidence="8" id="KW-0325">Glycoprotein</keyword>
<dbReference type="Gene3D" id="3.40.190.10">
    <property type="entry name" value="Periplasmic binding protein-like II"/>
    <property type="match status" value="1"/>
</dbReference>
<keyword evidence="4" id="KW-1133">Transmembrane helix</keyword>
<gene>
    <name evidence="12" type="ORF">AVEN_242499_1</name>
</gene>
<evidence type="ECO:0000256" key="7">
    <source>
        <dbReference type="ARBA" id="ARBA00023170"/>
    </source>
</evidence>
<keyword evidence="5" id="KW-0406">Ion transport</keyword>
<evidence type="ECO:0000256" key="2">
    <source>
        <dbReference type="ARBA" id="ARBA00022448"/>
    </source>
</evidence>
<accession>A0A4Y2M4B3</accession>
<evidence type="ECO:0000259" key="11">
    <source>
        <dbReference type="SMART" id="SM00918"/>
    </source>
</evidence>
<comment type="caution">
    <text evidence="12">The sequence shown here is derived from an EMBL/GenBank/DDBJ whole genome shotgun (WGS) entry which is preliminary data.</text>
</comment>
<dbReference type="AlphaFoldDB" id="A0A4Y2M4B3"/>
<evidence type="ECO:0000256" key="3">
    <source>
        <dbReference type="ARBA" id="ARBA00022692"/>
    </source>
</evidence>
<evidence type="ECO:0000313" key="12">
    <source>
        <dbReference type="EMBL" id="GBN21908.1"/>
    </source>
</evidence>
<evidence type="ECO:0000256" key="9">
    <source>
        <dbReference type="ARBA" id="ARBA00023286"/>
    </source>
</evidence>
<keyword evidence="10" id="KW-0407">Ion channel</keyword>
<keyword evidence="2" id="KW-0813">Transport</keyword>
<evidence type="ECO:0000313" key="13">
    <source>
        <dbReference type="Proteomes" id="UP000499080"/>
    </source>
</evidence>
<dbReference type="GO" id="GO:0016020">
    <property type="term" value="C:membrane"/>
    <property type="evidence" value="ECO:0007669"/>
    <property type="project" value="UniProtKB-SubCell"/>
</dbReference>
<evidence type="ECO:0000256" key="10">
    <source>
        <dbReference type="ARBA" id="ARBA00023303"/>
    </source>
</evidence>
<reference evidence="12 13" key="1">
    <citation type="journal article" date="2019" name="Sci. Rep.">
        <title>Orb-weaving spider Araneus ventricosus genome elucidates the spidroin gene catalogue.</title>
        <authorList>
            <person name="Kono N."/>
            <person name="Nakamura H."/>
            <person name="Ohtoshi R."/>
            <person name="Moran D.A.P."/>
            <person name="Shinohara A."/>
            <person name="Yoshida Y."/>
            <person name="Fujiwara M."/>
            <person name="Mori M."/>
            <person name="Tomita M."/>
            <person name="Arakawa K."/>
        </authorList>
    </citation>
    <scope>NUCLEOTIDE SEQUENCE [LARGE SCALE GENOMIC DNA]</scope>
</reference>
<comment type="subcellular location">
    <subcellularLocation>
        <location evidence="1">Membrane</location>
        <topology evidence="1">Multi-pass membrane protein</topology>
    </subcellularLocation>
</comment>
<keyword evidence="13" id="KW-1185">Reference proteome</keyword>
<dbReference type="InterPro" id="IPR019594">
    <property type="entry name" value="Glu/Gly-bd"/>
</dbReference>
<proteinExistence type="predicted"/>
<sequence>MVLNLTKASDLLLIRVAVVPLKGTINIISNEDGQITASEMDGLLMDAVLKALGYRYELTIPSDREWGSMIDGNWTGMIGEVVNNRADLA</sequence>
<dbReference type="Pfam" id="PF10613">
    <property type="entry name" value="Lig_chan-Glu_bd"/>
    <property type="match status" value="1"/>
</dbReference>
<keyword evidence="6" id="KW-0472">Membrane</keyword>
<dbReference type="GO" id="GO:0015276">
    <property type="term" value="F:ligand-gated monoatomic ion channel activity"/>
    <property type="evidence" value="ECO:0007669"/>
    <property type="project" value="InterPro"/>
</dbReference>
<dbReference type="OrthoDB" id="6511345at2759"/>
<evidence type="ECO:0000256" key="5">
    <source>
        <dbReference type="ARBA" id="ARBA00023065"/>
    </source>
</evidence>